<gene>
    <name evidence="14" type="ORF">BDD16_004107</name>
</gene>
<evidence type="ECO:0000256" key="9">
    <source>
        <dbReference type="ARBA" id="ARBA00023237"/>
    </source>
</evidence>
<keyword evidence="7 10" id="KW-0472">Membrane</keyword>
<dbReference type="InterPro" id="IPR036942">
    <property type="entry name" value="Beta-barrel_TonB_sf"/>
</dbReference>
<keyword evidence="9 10" id="KW-0998">Cell outer membrane</keyword>
<feature type="domain" description="TonB-dependent receptor plug" evidence="13">
    <location>
        <begin position="43"/>
        <end position="152"/>
    </location>
</feature>
<keyword evidence="4 10" id="KW-1134">Transmembrane beta strand</keyword>
<dbReference type="Proteomes" id="UP000518288">
    <property type="component" value="Unassembled WGS sequence"/>
</dbReference>
<dbReference type="InterPro" id="IPR037066">
    <property type="entry name" value="Plug_dom_sf"/>
</dbReference>
<protein>
    <submittedName>
        <fullName evidence="14">Iron complex outermembrane receptor protein</fullName>
    </submittedName>
</protein>
<dbReference type="AlphaFoldDB" id="A0A7Y9R0U9"/>
<dbReference type="PANTHER" id="PTHR30069:SF27">
    <property type="entry name" value="BLL4766 PROTEIN"/>
    <property type="match status" value="1"/>
</dbReference>
<dbReference type="GO" id="GO:0009279">
    <property type="term" value="C:cell outer membrane"/>
    <property type="evidence" value="ECO:0007669"/>
    <property type="project" value="UniProtKB-SubCell"/>
</dbReference>
<evidence type="ECO:0000256" key="2">
    <source>
        <dbReference type="ARBA" id="ARBA00009810"/>
    </source>
</evidence>
<evidence type="ECO:0000256" key="3">
    <source>
        <dbReference type="ARBA" id="ARBA00022448"/>
    </source>
</evidence>
<feature type="domain" description="TonB-dependent receptor-like beta-barrel" evidence="12">
    <location>
        <begin position="310"/>
        <end position="634"/>
    </location>
</feature>
<evidence type="ECO:0000256" key="10">
    <source>
        <dbReference type="PROSITE-ProRule" id="PRU01360"/>
    </source>
</evidence>
<dbReference type="Pfam" id="PF00593">
    <property type="entry name" value="TonB_dep_Rec_b-barrel"/>
    <property type="match status" value="1"/>
</dbReference>
<evidence type="ECO:0000313" key="14">
    <source>
        <dbReference type="EMBL" id="NYG35121.1"/>
    </source>
</evidence>
<keyword evidence="15" id="KW-1185">Reference proteome</keyword>
<keyword evidence="8 14" id="KW-0675">Receptor</keyword>
<dbReference type="GO" id="GO:0044718">
    <property type="term" value="P:siderophore transmembrane transport"/>
    <property type="evidence" value="ECO:0007669"/>
    <property type="project" value="TreeGrafter"/>
</dbReference>
<evidence type="ECO:0000259" key="13">
    <source>
        <dbReference type="Pfam" id="PF07715"/>
    </source>
</evidence>
<evidence type="ECO:0000256" key="11">
    <source>
        <dbReference type="RuleBase" id="RU003357"/>
    </source>
</evidence>
<keyword evidence="3 10" id="KW-0813">Transport</keyword>
<dbReference type="InterPro" id="IPR000531">
    <property type="entry name" value="Beta-barrel_TonB"/>
</dbReference>
<accession>A0A7Y9R0U9</accession>
<evidence type="ECO:0000256" key="4">
    <source>
        <dbReference type="ARBA" id="ARBA00022452"/>
    </source>
</evidence>
<organism evidence="14 15">
    <name type="scientific">Sphaerotilus montanus</name>
    <dbReference type="NCBI Taxonomy" id="522889"/>
    <lineage>
        <taxon>Bacteria</taxon>
        <taxon>Pseudomonadati</taxon>
        <taxon>Pseudomonadota</taxon>
        <taxon>Betaproteobacteria</taxon>
        <taxon>Burkholderiales</taxon>
        <taxon>Sphaerotilaceae</taxon>
        <taxon>Sphaerotilus</taxon>
    </lineage>
</organism>
<proteinExistence type="inferred from homology"/>
<evidence type="ECO:0000256" key="5">
    <source>
        <dbReference type="ARBA" id="ARBA00022692"/>
    </source>
</evidence>
<evidence type="ECO:0000256" key="1">
    <source>
        <dbReference type="ARBA" id="ARBA00004571"/>
    </source>
</evidence>
<dbReference type="GO" id="GO:0015344">
    <property type="term" value="F:siderophore uptake transmembrane transporter activity"/>
    <property type="evidence" value="ECO:0007669"/>
    <property type="project" value="TreeGrafter"/>
</dbReference>
<dbReference type="SUPFAM" id="SSF56935">
    <property type="entry name" value="Porins"/>
    <property type="match status" value="1"/>
</dbReference>
<name>A0A7Y9R0U9_9BURK</name>
<comment type="caution">
    <text evidence="14">The sequence shown here is derived from an EMBL/GenBank/DDBJ whole genome shotgun (WGS) entry which is preliminary data.</text>
</comment>
<reference evidence="14 15" key="1">
    <citation type="submission" date="2020-07" db="EMBL/GenBank/DDBJ databases">
        <title>Genomic Encyclopedia of Archaeal and Bacterial Type Strains, Phase II (KMG-II): from individual species to whole genera.</title>
        <authorList>
            <person name="Goeker M."/>
        </authorList>
    </citation>
    <scope>NUCLEOTIDE SEQUENCE [LARGE SCALE GENOMIC DNA]</scope>
    <source>
        <strain evidence="14 15">DSM 21226</strain>
    </source>
</reference>
<keyword evidence="6 11" id="KW-0798">TonB box</keyword>
<dbReference type="Gene3D" id="2.40.170.20">
    <property type="entry name" value="TonB-dependent receptor, beta-barrel domain"/>
    <property type="match status" value="1"/>
</dbReference>
<sequence>MVGVMALAGTQARAAQELEVASMSIEDLMNVEVTTVSRKSQRLTDTAAAAFVVTADDIQRSGSTSIPEALRMVPGLEVARASGSRWAVTARGFNGRFANKLLVLIDGRSAYSPFFSGVFWEAEDVLLEDVDRIEVIRGPGATMWGANAVNGVINILTRNARRTQGGLATALVGNEGQRTGAVRWGAQVDEDTHYRLWAKSVRRDSVQASDGTPGADDVDAVRAGFRLDRDLSGTARVMATANVFDTKSGEVLLLPQLTPPYAARTPTMQKNQGVNVLGKIDWTLDNGSQATLQVGLEHGRIAMEGVHAEDRTTLDVDFQNRFALTSRQDMVWGLGYRRSADTIHTPPASLATFLPAEQTQTLFSAFVHDEFTVLPDRWRIAAGSKFEHNSYTGFEVQPNLRSSWNLNPTDSVWAAVSRAVRTPARVERGATIDAAVLPADPAGGNPLPTLLRIGGSPSFSSESVLSYEVGYRAQFGSNLLLDVAAFHNRYRNLRAAQTQGATPVLTSLSPYLLVSGAIGNGLEAQENGLEAAVDWHAAPSLRVQTAYTLLQVSAESSGDPLHDADVRTARGGVPRHQLSLRASFDLGKQQQLDGWLRRVGRLESMNIGAFTTLDLRWAWRVTPQFEASVTGQNLLQAQHVEYTGDQLPTMQMRIPRSIAVKGRWQF</sequence>
<keyword evidence="5 10" id="KW-0812">Transmembrane</keyword>
<dbReference type="EMBL" id="JACCFH010000001">
    <property type="protein sequence ID" value="NYG35121.1"/>
    <property type="molecule type" value="Genomic_DNA"/>
</dbReference>
<evidence type="ECO:0000256" key="6">
    <source>
        <dbReference type="ARBA" id="ARBA00023077"/>
    </source>
</evidence>
<dbReference type="InterPro" id="IPR039426">
    <property type="entry name" value="TonB-dep_rcpt-like"/>
</dbReference>
<comment type="subcellular location">
    <subcellularLocation>
        <location evidence="1 10">Cell outer membrane</location>
        <topology evidence="1 10">Multi-pass membrane protein</topology>
    </subcellularLocation>
</comment>
<dbReference type="PROSITE" id="PS52016">
    <property type="entry name" value="TONB_DEPENDENT_REC_3"/>
    <property type="match status" value="1"/>
</dbReference>
<dbReference type="Gene3D" id="2.170.130.10">
    <property type="entry name" value="TonB-dependent receptor, plug domain"/>
    <property type="match status" value="1"/>
</dbReference>
<dbReference type="InterPro" id="IPR012910">
    <property type="entry name" value="Plug_dom"/>
</dbReference>
<dbReference type="RefSeq" id="WP_179635671.1">
    <property type="nucleotide sequence ID" value="NZ_JACCFH010000001.1"/>
</dbReference>
<evidence type="ECO:0000313" key="15">
    <source>
        <dbReference type="Proteomes" id="UP000518288"/>
    </source>
</evidence>
<dbReference type="Pfam" id="PF07715">
    <property type="entry name" value="Plug"/>
    <property type="match status" value="1"/>
</dbReference>
<evidence type="ECO:0000256" key="8">
    <source>
        <dbReference type="ARBA" id="ARBA00023170"/>
    </source>
</evidence>
<evidence type="ECO:0000259" key="12">
    <source>
        <dbReference type="Pfam" id="PF00593"/>
    </source>
</evidence>
<dbReference type="PANTHER" id="PTHR30069">
    <property type="entry name" value="TONB-DEPENDENT OUTER MEMBRANE RECEPTOR"/>
    <property type="match status" value="1"/>
</dbReference>
<evidence type="ECO:0000256" key="7">
    <source>
        <dbReference type="ARBA" id="ARBA00023136"/>
    </source>
</evidence>
<comment type="similarity">
    <text evidence="2 10 11">Belongs to the TonB-dependent receptor family.</text>
</comment>